<dbReference type="EMBL" id="JACCHK010000001">
    <property type="protein sequence ID" value="NYH44753.1"/>
    <property type="molecule type" value="Genomic_DNA"/>
</dbReference>
<sequence>MKEGVMPTVVHPALIVAVPLLVGALLMVFRPHLAGLRHAYREVEAAIRSALRLPPALGSVSAIRCPRCCRWVKPRRFDLRRMSCRSCVSTLGRGRRGQGGDVCL</sequence>
<evidence type="ECO:0000313" key="3">
    <source>
        <dbReference type="Proteomes" id="UP000523545"/>
    </source>
</evidence>
<dbReference type="RefSeq" id="WP_246380987.1">
    <property type="nucleotide sequence ID" value="NZ_JACCHK010000001.1"/>
</dbReference>
<organism evidence="2 3">
    <name type="scientific">Micromonospora jinlongensis</name>
    <dbReference type="NCBI Taxonomy" id="1287877"/>
    <lineage>
        <taxon>Bacteria</taxon>
        <taxon>Bacillati</taxon>
        <taxon>Actinomycetota</taxon>
        <taxon>Actinomycetes</taxon>
        <taxon>Micromonosporales</taxon>
        <taxon>Micromonosporaceae</taxon>
        <taxon>Micromonospora</taxon>
    </lineage>
</organism>
<proteinExistence type="predicted"/>
<accession>A0A7Y9X624</accession>
<evidence type="ECO:0000313" key="2">
    <source>
        <dbReference type="EMBL" id="NYH44753.1"/>
    </source>
</evidence>
<keyword evidence="1" id="KW-0472">Membrane</keyword>
<evidence type="ECO:0000256" key="1">
    <source>
        <dbReference type="SAM" id="Phobius"/>
    </source>
</evidence>
<comment type="caution">
    <text evidence="2">The sequence shown here is derived from an EMBL/GenBank/DDBJ whole genome shotgun (WGS) entry which is preliminary data.</text>
</comment>
<feature type="transmembrane region" description="Helical" evidence="1">
    <location>
        <begin position="12"/>
        <end position="29"/>
    </location>
</feature>
<keyword evidence="1" id="KW-1133">Transmembrane helix</keyword>
<dbReference type="Proteomes" id="UP000523545">
    <property type="component" value="Unassembled WGS sequence"/>
</dbReference>
<keyword evidence="1" id="KW-0812">Transmembrane</keyword>
<gene>
    <name evidence="2" type="ORF">HNR22_004480</name>
</gene>
<keyword evidence="3" id="KW-1185">Reference proteome</keyword>
<protein>
    <submittedName>
        <fullName evidence="2">PHP family Zn ribbon phosphoesterase</fullName>
    </submittedName>
</protein>
<reference evidence="2 3" key="1">
    <citation type="submission" date="2020-07" db="EMBL/GenBank/DDBJ databases">
        <title>Sequencing the genomes of 1000 actinobacteria strains.</title>
        <authorList>
            <person name="Klenk H.-P."/>
        </authorList>
    </citation>
    <scope>NUCLEOTIDE SEQUENCE [LARGE SCALE GENOMIC DNA]</scope>
    <source>
        <strain evidence="2 3">DSM 45876</strain>
    </source>
</reference>
<dbReference type="AlphaFoldDB" id="A0A7Y9X624"/>
<name>A0A7Y9X624_9ACTN</name>